<evidence type="ECO:0000313" key="4">
    <source>
        <dbReference type="EMBL" id="CUR33882.1"/>
    </source>
</evidence>
<gene>
    <name evidence="3" type="ORF">PL92142000004</name>
    <name evidence="4" type="ORF">PL9214580011</name>
    <name evidence="5" type="ORF">PL9214670295</name>
</gene>
<feature type="region of interest" description="Disordered" evidence="1">
    <location>
        <begin position="25"/>
        <end position="51"/>
    </location>
</feature>
<reference evidence="5" key="2">
    <citation type="submission" date="2015-10" db="EMBL/GenBank/DDBJ databases">
        <authorList>
            <person name="Gilbert D.G."/>
        </authorList>
    </citation>
    <scope>NUCLEOTIDE SEQUENCE [LARGE SCALE GENOMIC DNA]</scope>
    <source>
        <strain evidence="5">BBR_PRJEB10993</strain>
    </source>
</reference>
<evidence type="ECO:0000313" key="5">
    <source>
        <dbReference type="EMBL" id="CUR35669.1"/>
    </source>
</evidence>
<dbReference type="RefSeq" id="WP_186440413.1">
    <property type="nucleotide sequence ID" value="NZ_LN889807.1"/>
</dbReference>
<evidence type="ECO:0000313" key="3">
    <source>
        <dbReference type="EMBL" id="CUR30334.1"/>
    </source>
</evidence>
<sequence length="51" mass="5699">MQWKPVTVLLLTSILFMQHSLAIAQTSSQKNNTSQTSQCKDTDGRIIPCPH</sequence>
<evidence type="ECO:0000256" key="1">
    <source>
        <dbReference type="SAM" id="MobiDB-lite"/>
    </source>
</evidence>
<organism evidence="5 6">
    <name type="scientific">Planktothrix tepida PCC 9214</name>
    <dbReference type="NCBI Taxonomy" id="671072"/>
    <lineage>
        <taxon>Bacteria</taxon>
        <taxon>Bacillati</taxon>
        <taxon>Cyanobacteriota</taxon>
        <taxon>Cyanophyceae</taxon>
        <taxon>Oscillatoriophycideae</taxon>
        <taxon>Oscillatoriales</taxon>
        <taxon>Microcoleaceae</taxon>
        <taxon>Planktothrix</taxon>
    </lineage>
</organism>
<dbReference type="EMBL" id="CZDF01000164">
    <property type="protein sequence ID" value="CUR33882.1"/>
    <property type="molecule type" value="Genomic_DNA"/>
</dbReference>
<feature type="chain" id="PRO_5013497884" evidence="2">
    <location>
        <begin position="25"/>
        <end position="51"/>
    </location>
</feature>
<feature type="signal peptide" evidence="2">
    <location>
        <begin position="1"/>
        <end position="24"/>
    </location>
</feature>
<evidence type="ECO:0000313" key="6">
    <source>
        <dbReference type="Proteomes" id="UP000184315"/>
    </source>
</evidence>
<keyword evidence="6" id="KW-1185">Reference proteome</keyword>
<name>A0A1J1LSV2_9CYAN</name>
<proteinExistence type="predicted"/>
<evidence type="ECO:0000256" key="2">
    <source>
        <dbReference type="SAM" id="SignalP"/>
    </source>
</evidence>
<keyword evidence="2" id="KW-0732">Signal</keyword>
<dbReference type="EMBL" id="CZDF01000100">
    <property type="protein sequence ID" value="CUR30334.1"/>
    <property type="molecule type" value="Genomic_DNA"/>
</dbReference>
<reference evidence="6" key="1">
    <citation type="submission" date="2015-10" db="EMBL/GenBank/DDBJ databases">
        <authorList>
            <person name="Regsiter A."/>
            <person name="william w."/>
        </authorList>
    </citation>
    <scope>NUCLEOTIDE SEQUENCE [LARGE SCALE GENOMIC DNA]</scope>
</reference>
<dbReference type="Proteomes" id="UP000184315">
    <property type="component" value="Unassembled WGS sequence"/>
</dbReference>
<feature type="compositionally biased region" description="Low complexity" evidence="1">
    <location>
        <begin position="25"/>
        <end position="38"/>
    </location>
</feature>
<dbReference type="AlphaFoldDB" id="A0A1J1LSV2"/>
<protein>
    <submittedName>
        <fullName evidence="5">Uncharacterized protein</fullName>
    </submittedName>
</protein>
<accession>A0A1J1LSV2</accession>
<dbReference type="EMBL" id="CZDF01000174">
    <property type="protein sequence ID" value="CUR35669.1"/>
    <property type="molecule type" value="Genomic_DNA"/>
</dbReference>